<dbReference type="RefSeq" id="WP_207325489.1">
    <property type="nucleotide sequence ID" value="NZ_CP071504.1"/>
</dbReference>
<evidence type="ECO:0000313" key="14">
    <source>
        <dbReference type="Proteomes" id="UP000663281"/>
    </source>
</evidence>
<dbReference type="KEGG" id="scyp:JYB88_03300"/>
<evidence type="ECO:0000259" key="12">
    <source>
        <dbReference type="PROSITE" id="PS50885"/>
    </source>
</evidence>
<dbReference type="Gene3D" id="1.10.287.130">
    <property type="match status" value="1"/>
</dbReference>
<keyword evidence="8" id="KW-0418">Kinase</keyword>
<dbReference type="GO" id="GO:0005886">
    <property type="term" value="C:plasma membrane"/>
    <property type="evidence" value="ECO:0007669"/>
    <property type="project" value="UniProtKB-SubCell"/>
</dbReference>
<evidence type="ECO:0000256" key="3">
    <source>
        <dbReference type="ARBA" id="ARBA00012438"/>
    </source>
</evidence>
<evidence type="ECO:0000256" key="9">
    <source>
        <dbReference type="ARBA" id="ARBA00022840"/>
    </source>
</evidence>
<keyword evidence="10" id="KW-0812">Transmembrane</keyword>
<dbReference type="PROSITE" id="PS50109">
    <property type="entry name" value="HIS_KIN"/>
    <property type="match status" value="1"/>
</dbReference>
<dbReference type="Gene3D" id="6.10.340.10">
    <property type="match status" value="1"/>
</dbReference>
<dbReference type="PRINTS" id="PR00344">
    <property type="entry name" value="BCTRLSENSOR"/>
</dbReference>
<dbReference type="PROSITE" id="PS50885">
    <property type="entry name" value="HAMP"/>
    <property type="match status" value="1"/>
</dbReference>
<feature type="domain" description="HAMP" evidence="12">
    <location>
        <begin position="147"/>
        <end position="199"/>
    </location>
</feature>
<evidence type="ECO:0000256" key="7">
    <source>
        <dbReference type="ARBA" id="ARBA00022741"/>
    </source>
</evidence>
<reference evidence="13 14" key="1">
    <citation type="submission" date="2021-03" db="EMBL/GenBank/DDBJ databases">
        <title>Novel species identification of genus Shewanella.</title>
        <authorList>
            <person name="Liu G."/>
            <person name="Zhang Q."/>
        </authorList>
    </citation>
    <scope>NUCLEOTIDE SEQUENCE [LARGE SCALE GENOMIC DNA]</scope>
    <source>
        <strain evidence="13 14">FJAT-53726</strain>
    </source>
</reference>
<sequence>MKRLFVSLYLLLSLSVLGIGWTLDSLWQSKVADSHSEDAPLLALGQLLKAIPPAERAHFLEAMEPNPDFPLSLVNAADIAMGNNDQLSKNQLVTIRLDDSHEQHLLRLGEQVLVAGPVRVDPQENLRWLFTLFFYLLLAGVALVWVWPLSRDLRTLREAAAALGRARWDTRINLSKGSQVAALADTFNEMARHIGALIDDQKQLTNAVSHEIRTPLARLKFALALLPTHCPNPEKRTQLMQDMQLDIGEIEDLVQELLTYARLESQQAGIHFESCELGALVQQGVERLGRRGGPQIQLELPGVPLLVRADAALVERALQNLITNAQRFAEKEVRIRLWQNHRGACIEVRDDGQGIPEAEQQRIFEPFYRLDSERNANKGHGLGLAIISRIMQRHKGKVILNSQPGDTRFELRFPFNPD</sequence>
<evidence type="ECO:0000256" key="6">
    <source>
        <dbReference type="ARBA" id="ARBA00022679"/>
    </source>
</evidence>
<dbReference type="SUPFAM" id="SSF47384">
    <property type="entry name" value="Homodimeric domain of signal transducing histidine kinase"/>
    <property type="match status" value="1"/>
</dbReference>
<protein>
    <recommendedName>
        <fullName evidence="3">histidine kinase</fullName>
        <ecNumber evidence="3">2.7.13.3</ecNumber>
    </recommendedName>
</protein>
<dbReference type="SUPFAM" id="SSF55874">
    <property type="entry name" value="ATPase domain of HSP90 chaperone/DNA topoisomerase II/histidine kinase"/>
    <property type="match status" value="1"/>
</dbReference>
<dbReference type="GO" id="GO:0005524">
    <property type="term" value="F:ATP binding"/>
    <property type="evidence" value="ECO:0007669"/>
    <property type="project" value="UniProtKB-KW"/>
</dbReference>
<comment type="catalytic activity">
    <reaction evidence="1">
        <text>ATP + protein L-histidine = ADP + protein N-phospho-L-histidine.</text>
        <dbReference type="EC" id="2.7.13.3"/>
    </reaction>
</comment>
<evidence type="ECO:0000256" key="8">
    <source>
        <dbReference type="ARBA" id="ARBA00022777"/>
    </source>
</evidence>
<dbReference type="InterPro" id="IPR036890">
    <property type="entry name" value="HATPase_C_sf"/>
</dbReference>
<dbReference type="SMART" id="SM00387">
    <property type="entry name" value="HATPase_c"/>
    <property type="match status" value="1"/>
</dbReference>
<evidence type="ECO:0000256" key="10">
    <source>
        <dbReference type="SAM" id="Phobius"/>
    </source>
</evidence>
<keyword evidence="5" id="KW-0597">Phosphoprotein</keyword>
<dbReference type="Proteomes" id="UP000663281">
    <property type="component" value="Chromosome"/>
</dbReference>
<dbReference type="CDD" id="cd06225">
    <property type="entry name" value="HAMP"/>
    <property type="match status" value="1"/>
</dbReference>
<feature type="domain" description="Histidine kinase" evidence="11">
    <location>
        <begin position="207"/>
        <end position="417"/>
    </location>
</feature>
<keyword evidence="14" id="KW-1185">Reference proteome</keyword>
<keyword evidence="9 13" id="KW-0067">ATP-binding</keyword>
<keyword evidence="10" id="KW-1133">Transmembrane helix</keyword>
<comment type="subcellular location">
    <subcellularLocation>
        <location evidence="2">Cell membrane</location>
        <topology evidence="2">Multi-pass membrane protein</topology>
    </subcellularLocation>
</comment>
<keyword evidence="7" id="KW-0547">Nucleotide-binding</keyword>
<dbReference type="InterPro" id="IPR005467">
    <property type="entry name" value="His_kinase_dom"/>
</dbReference>
<organism evidence="13 14">
    <name type="scientific">Shewanella cyperi</name>
    <dbReference type="NCBI Taxonomy" id="2814292"/>
    <lineage>
        <taxon>Bacteria</taxon>
        <taxon>Pseudomonadati</taxon>
        <taxon>Pseudomonadota</taxon>
        <taxon>Gammaproteobacteria</taxon>
        <taxon>Alteromonadales</taxon>
        <taxon>Shewanellaceae</taxon>
        <taxon>Shewanella</taxon>
    </lineage>
</organism>
<dbReference type="InterPro" id="IPR050980">
    <property type="entry name" value="2C_sensor_his_kinase"/>
</dbReference>
<evidence type="ECO:0000256" key="4">
    <source>
        <dbReference type="ARBA" id="ARBA00022475"/>
    </source>
</evidence>
<accession>A0A975AKT6</accession>
<gene>
    <name evidence="13" type="ORF">JYB88_03300</name>
</gene>
<dbReference type="InterPro" id="IPR003661">
    <property type="entry name" value="HisK_dim/P_dom"/>
</dbReference>
<dbReference type="Pfam" id="PF00672">
    <property type="entry name" value="HAMP"/>
    <property type="match status" value="1"/>
</dbReference>
<dbReference type="EMBL" id="CP071504">
    <property type="protein sequence ID" value="QSX30702.1"/>
    <property type="molecule type" value="Genomic_DNA"/>
</dbReference>
<keyword evidence="10" id="KW-0472">Membrane</keyword>
<keyword evidence="6" id="KW-0808">Transferase</keyword>
<evidence type="ECO:0000256" key="2">
    <source>
        <dbReference type="ARBA" id="ARBA00004651"/>
    </source>
</evidence>
<dbReference type="PANTHER" id="PTHR44936:SF10">
    <property type="entry name" value="SENSOR PROTEIN RSTB"/>
    <property type="match status" value="1"/>
</dbReference>
<dbReference type="InterPro" id="IPR036097">
    <property type="entry name" value="HisK_dim/P_sf"/>
</dbReference>
<dbReference type="Pfam" id="PF02518">
    <property type="entry name" value="HATPase_c"/>
    <property type="match status" value="1"/>
</dbReference>
<keyword evidence="4" id="KW-1003">Cell membrane</keyword>
<dbReference type="InterPro" id="IPR003594">
    <property type="entry name" value="HATPase_dom"/>
</dbReference>
<dbReference type="CDD" id="cd00075">
    <property type="entry name" value="HATPase"/>
    <property type="match status" value="1"/>
</dbReference>
<dbReference type="SMART" id="SM00388">
    <property type="entry name" value="HisKA"/>
    <property type="match status" value="1"/>
</dbReference>
<dbReference type="Gene3D" id="3.30.565.10">
    <property type="entry name" value="Histidine kinase-like ATPase, C-terminal domain"/>
    <property type="match status" value="1"/>
</dbReference>
<evidence type="ECO:0000259" key="11">
    <source>
        <dbReference type="PROSITE" id="PS50109"/>
    </source>
</evidence>
<dbReference type="PANTHER" id="PTHR44936">
    <property type="entry name" value="SENSOR PROTEIN CREC"/>
    <property type="match status" value="1"/>
</dbReference>
<dbReference type="Pfam" id="PF00512">
    <property type="entry name" value="HisKA"/>
    <property type="match status" value="1"/>
</dbReference>
<dbReference type="EC" id="2.7.13.3" evidence="3"/>
<proteinExistence type="predicted"/>
<evidence type="ECO:0000256" key="5">
    <source>
        <dbReference type="ARBA" id="ARBA00022553"/>
    </source>
</evidence>
<dbReference type="GO" id="GO:0000155">
    <property type="term" value="F:phosphorelay sensor kinase activity"/>
    <property type="evidence" value="ECO:0007669"/>
    <property type="project" value="InterPro"/>
</dbReference>
<feature type="transmembrane region" description="Helical" evidence="10">
    <location>
        <begin position="128"/>
        <end position="147"/>
    </location>
</feature>
<evidence type="ECO:0000256" key="1">
    <source>
        <dbReference type="ARBA" id="ARBA00000085"/>
    </source>
</evidence>
<dbReference type="InterPro" id="IPR003660">
    <property type="entry name" value="HAMP_dom"/>
</dbReference>
<dbReference type="InterPro" id="IPR004358">
    <property type="entry name" value="Sig_transdc_His_kin-like_C"/>
</dbReference>
<evidence type="ECO:0000313" key="13">
    <source>
        <dbReference type="EMBL" id="QSX30702.1"/>
    </source>
</evidence>
<dbReference type="CDD" id="cd00082">
    <property type="entry name" value="HisKA"/>
    <property type="match status" value="1"/>
</dbReference>
<dbReference type="AlphaFoldDB" id="A0A975AKT6"/>
<dbReference type="SMART" id="SM00304">
    <property type="entry name" value="HAMP"/>
    <property type="match status" value="1"/>
</dbReference>
<name>A0A975AKT6_9GAMM</name>